<feature type="domain" description="ARF7 effector protein C-terminal" evidence="1">
    <location>
        <begin position="80"/>
        <end position="171"/>
    </location>
</feature>
<proteinExistence type="predicted"/>
<name>A0AAN7ZT82_9COLE</name>
<evidence type="ECO:0000259" key="1">
    <source>
        <dbReference type="Pfam" id="PF14949"/>
    </source>
</evidence>
<reference evidence="2 3" key="1">
    <citation type="journal article" date="2024" name="Insects">
        <title>An Improved Chromosome-Level Genome Assembly of the Firefly Pyrocoelia pectoralis.</title>
        <authorList>
            <person name="Fu X."/>
            <person name="Meyer-Rochow V.B."/>
            <person name="Ballantyne L."/>
            <person name="Zhu X."/>
        </authorList>
    </citation>
    <scope>NUCLEOTIDE SEQUENCE [LARGE SCALE GENOMIC DNA]</scope>
    <source>
        <strain evidence="2">XCY_ONT2</strain>
    </source>
</reference>
<dbReference type="Proteomes" id="UP001329430">
    <property type="component" value="Chromosome 2"/>
</dbReference>
<comment type="caution">
    <text evidence="2">The sequence shown here is derived from an EMBL/GenBank/DDBJ whole genome shotgun (WGS) entry which is preliminary data.</text>
</comment>
<accession>A0AAN7ZT82</accession>
<organism evidence="2 3">
    <name type="scientific">Pyrocoelia pectoralis</name>
    <dbReference type="NCBI Taxonomy" id="417401"/>
    <lineage>
        <taxon>Eukaryota</taxon>
        <taxon>Metazoa</taxon>
        <taxon>Ecdysozoa</taxon>
        <taxon>Arthropoda</taxon>
        <taxon>Hexapoda</taxon>
        <taxon>Insecta</taxon>
        <taxon>Pterygota</taxon>
        <taxon>Neoptera</taxon>
        <taxon>Endopterygota</taxon>
        <taxon>Coleoptera</taxon>
        <taxon>Polyphaga</taxon>
        <taxon>Elateriformia</taxon>
        <taxon>Elateroidea</taxon>
        <taxon>Lampyridae</taxon>
        <taxon>Lampyrinae</taxon>
        <taxon>Pyrocoelia</taxon>
    </lineage>
</organism>
<dbReference type="InterPro" id="IPR029264">
    <property type="entry name" value="ARF7EP_C"/>
</dbReference>
<sequence>MSSDKSNSEVLSQRTSKLKLIGISDVVYLDSDNSDEERRKVVPEKRIAKKSTTTSIIDIKQTSAITRRQVALANREKLLEQDRFLENFDPERSARERRKLNRKVNQIVPSRRVPGALFDEYGVHIVSGIDLCDCLQKTCFGCHFPCPKCKSQKCGPECRCNRKYIYDQIEYHGCDLIVKNPLSK</sequence>
<dbReference type="Pfam" id="PF14949">
    <property type="entry name" value="ARF7EP_C"/>
    <property type="match status" value="1"/>
</dbReference>
<dbReference type="AlphaFoldDB" id="A0AAN7ZT82"/>
<evidence type="ECO:0000313" key="3">
    <source>
        <dbReference type="Proteomes" id="UP001329430"/>
    </source>
</evidence>
<protein>
    <recommendedName>
        <fullName evidence="1">ARF7 effector protein C-terminal domain-containing protein</fullName>
    </recommendedName>
</protein>
<dbReference type="EMBL" id="JAVRBK010000002">
    <property type="protein sequence ID" value="KAK5647423.1"/>
    <property type="molecule type" value="Genomic_DNA"/>
</dbReference>
<gene>
    <name evidence="2" type="ORF">RI129_002315</name>
</gene>
<keyword evidence="3" id="KW-1185">Reference proteome</keyword>
<dbReference type="PANTHER" id="PTHR46536:SF3">
    <property type="entry name" value="ARF7 EFFECTOR PROTEIN C-TERMINAL DOMAIN-CONTAINING PROTEIN"/>
    <property type="match status" value="1"/>
</dbReference>
<evidence type="ECO:0000313" key="2">
    <source>
        <dbReference type="EMBL" id="KAK5647423.1"/>
    </source>
</evidence>
<dbReference type="PANTHER" id="PTHR46536">
    <property type="entry name" value="ARL14 EFFECTOR PROTEIN"/>
    <property type="match status" value="1"/>
</dbReference>